<evidence type="ECO:0000256" key="10">
    <source>
        <dbReference type="RuleBase" id="RU367030"/>
    </source>
</evidence>
<evidence type="ECO:0000256" key="8">
    <source>
        <dbReference type="ARBA" id="ARBA00045980"/>
    </source>
</evidence>
<dbReference type="GO" id="GO:0005634">
    <property type="term" value="C:nucleus"/>
    <property type="evidence" value="ECO:0007669"/>
    <property type="project" value="TreeGrafter"/>
</dbReference>
<evidence type="ECO:0000256" key="6">
    <source>
        <dbReference type="ARBA" id="ARBA00022801"/>
    </source>
</evidence>
<evidence type="ECO:0000256" key="1">
    <source>
        <dbReference type="ARBA" id="ARBA00000807"/>
    </source>
</evidence>
<evidence type="ECO:0000256" key="9">
    <source>
        <dbReference type="ARBA" id="ARBA00048809"/>
    </source>
</evidence>
<dbReference type="Gene3D" id="3.40.50.10880">
    <property type="entry name" value="Uncharacterised protein PF01937, DUF89, domain 3"/>
    <property type="match status" value="1"/>
</dbReference>
<dbReference type="GO" id="GO:0030643">
    <property type="term" value="P:intracellular phosphate ion homeostasis"/>
    <property type="evidence" value="ECO:0007669"/>
    <property type="project" value="UniProtKB-ARBA"/>
</dbReference>
<evidence type="ECO:0000256" key="4">
    <source>
        <dbReference type="ARBA" id="ARBA00022596"/>
    </source>
</evidence>
<comment type="catalytic activity">
    <reaction evidence="2 10">
        <text>beta-D-fructose 1-phosphate + H2O = D-fructose + phosphate</text>
        <dbReference type="Rhea" id="RHEA:35603"/>
        <dbReference type="ChEBI" id="CHEBI:15377"/>
        <dbReference type="ChEBI" id="CHEBI:37721"/>
        <dbReference type="ChEBI" id="CHEBI:43474"/>
        <dbReference type="ChEBI" id="CHEBI:138881"/>
    </reaction>
</comment>
<feature type="domain" description="Damage-control phosphatase ARMT1-like metal-binding" evidence="11">
    <location>
        <begin position="22"/>
        <end position="417"/>
    </location>
</feature>
<evidence type="ECO:0000313" key="12">
    <source>
        <dbReference type="EMBL" id="CAH1792389.1"/>
    </source>
</evidence>
<comment type="similarity">
    <text evidence="3 10">Belongs to the damage-control phosphatase family. Sugar phosphate phosphatase III subfamily.</text>
</comment>
<gene>
    <name evidence="12" type="ORF">OFUS_LOCUS17353</name>
</gene>
<comment type="domain">
    <text evidence="10">Subfamily III proteins have a conserved RTxK motif about 40-50 residues from the C-terminus; the threonine may be replaced by serine or cysteine.</text>
</comment>
<dbReference type="GO" id="GO:0032259">
    <property type="term" value="P:methylation"/>
    <property type="evidence" value="ECO:0007669"/>
    <property type="project" value="UniProtKB-KW"/>
</dbReference>
<dbReference type="Gene3D" id="1.20.930.60">
    <property type="match status" value="1"/>
</dbReference>
<dbReference type="EC" id="2.1.1.-" evidence="10"/>
<dbReference type="GO" id="GO:0051998">
    <property type="term" value="F:protein carboxyl O-methyltransferase activity"/>
    <property type="evidence" value="ECO:0007669"/>
    <property type="project" value="UniProtKB-UniRule"/>
</dbReference>
<comment type="caution">
    <text evidence="12">The sequence shown here is derived from an EMBL/GenBank/DDBJ whole genome shotgun (WGS) entry which is preliminary data.</text>
</comment>
<keyword evidence="6 10" id="KW-0378">Hydrolase</keyword>
<comment type="catalytic activity">
    <reaction evidence="1 10">
        <text>L-glutamyl-[protein] + S-adenosyl-L-methionine = [protein]-L-glutamate 5-O-methyl ester + S-adenosyl-L-homocysteine</text>
        <dbReference type="Rhea" id="RHEA:24452"/>
        <dbReference type="Rhea" id="RHEA-COMP:10208"/>
        <dbReference type="Rhea" id="RHEA-COMP:10311"/>
        <dbReference type="ChEBI" id="CHEBI:29973"/>
        <dbReference type="ChEBI" id="CHEBI:57856"/>
        <dbReference type="ChEBI" id="CHEBI:59789"/>
        <dbReference type="ChEBI" id="CHEBI:82795"/>
    </reaction>
</comment>
<dbReference type="EMBL" id="CAIIXF020000008">
    <property type="protein sequence ID" value="CAH1792389.1"/>
    <property type="molecule type" value="Genomic_DNA"/>
</dbReference>
<dbReference type="FunFam" id="3.40.50.10880:FF:000005">
    <property type="entry name" value="DUF89-domain-containing protein"/>
    <property type="match status" value="1"/>
</dbReference>
<keyword evidence="5 10" id="KW-0479">Metal-binding</keyword>
<comment type="cofactor">
    <cofactor evidence="10">
        <name>Mn(2+)</name>
        <dbReference type="ChEBI" id="CHEBI:29035"/>
    </cofactor>
    <cofactor evidence="10">
        <name>Ni(2+)</name>
        <dbReference type="ChEBI" id="CHEBI:49786"/>
    </cofactor>
</comment>
<proteinExistence type="inferred from homology"/>
<dbReference type="Proteomes" id="UP000749559">
    <property type="component" value="Unassembled WGS sequence"/>
</dbReference>
<dbReference type="GO" id="GO:0016791">
    <property type="term" value="F:phosphatase activity"/>
    <property type="evidence" value="ECO:0007669"/>
    <property type="project" value="TreeGrafter"/>
</dbReference>
<evidence type="ECO:0000256" key="3">
    <source>
        <dbReference type="ARBA" id="ARBA00009519"/>
    </source>
</evidence>
<protein>
    <recommendedName>
        <fullName evidence="10">Sugar phosphate phosphatase</fullName>
        <ecNumber evidence="10">2.1.1.-</ecNumber>
        <ecNumber evidence="10">3.1.3.-</ecNumber>
    </recommendedName>
</protein>
<dbReference type="GO" id="GO:0016462">
    <property type="term" value="F:pyrophosphatase activity"/>
    <property type="evidence" value="ECO:0007669"/>
    <property type="project" value="UniProtKB-ARBA"/>
</dbReference>
<dbReference type="AlphaFoldDB" id="A0A8S4PGN6"/>
<evidence type="ECO:0000256" key="7">
    <source>
        <dbReference type="ARBA" id="ARBA00023211"/>
    </source>
</evidence>
<dbReference type="SUPFAM" id="SSF111321">
    <property type="entry name" value="AF1104-like"/>
    <property type="match status" value="1"/>
</dbReference>
<evidence type="ECO:0000256" key="2">
    <source>
        <dbReference type="ARBA" id="ARBA00001326"/>
    </source>
</evidence>
<keyword evidence="7 10" id="KW-0464">Manganese</keyword>
<evidence type="ECO:0000259" key="11">
    <source>
        <dbReference type="Pfam" id="PF01937"/>
    </source>
</evidence>
<keyword evidence="13" id="KW-1185">Reference proteome</keyword>
<dbReference type="PANTHER" id="PTHR12260">
    <property type="entry name" value="DAMAGE-CONTROL PHOSPHATASE ARMT1"/>
    <property type="match status" value="1"/>
</dbReference>
<dbReference type="GO" id="GO:0006974">
    <property type="term" value="P:DNA damage response"/>
    <property type="evidence" value="ECO:0007669"/>
    <property type="project" value="TreeGrafter"/>
</dbReference>
<evidence type="ECO:0000313" key="13">
    <source>
        <dbReference type="Proteomes" id="UP000749559"/>
    </source>
</evidence>
<comment type="catalytic activity">
    <reaction evidence="9 10">
        <text>beta-D-fructose 6-phosphate = dihydroxyacetone + D-glyceraldehyde 3-phosphate</text>
        <dbReference type="Rhea" id="RHEA:28002"/>
        <dbReference type="ChEBI" id="CHEBI:16016"/>
        <dbReference type="ChEBI" id="CHEBI:57634"/>
        <dbReference type="ChEBI" id="CHEBI:59776"/>
    </reaction>
</comment>
<dbReference type="PANTHER" id="PTHR12260:SF6">
    <property type="entry name" value="DAMAGE-CONTROL PHOSPHATASE ARMT1"/>
    <property type="match status" value="1"/>
</dbReference>
<sequence length="438" mass="50047">MDGNSLPSPLSAKYKGTFGYYTVRDRLPVILTKVVDTLCRMNSKIADQYDEEHAESLKNICGRISQLKYEVQTNKPVTPIQDGWADAIVWDKYYKKQKTLIDGAEPCWFVSPWLYMECYMYRKIMESIHLSKLLGDKIDPFRDQKEQAFMTSQAATIAVSMDLMEKLTKLDEIAEPLKYIFVHYLKIALWGNKCDLSISGGDENTQTSCPLAQVDILEPYILVDNTSQVWDTLVAIKKAKSGHGQLDIVLDNAGFELVTDLCLAELLLSSGFVSKVVFHAKAMPWFVSDVTLHDFHWTLQMFCASNNMGMSHFGNLWQSRLKDGSWSLRVHEFWTLPHSFHEMEETVPKLYAELELSDFIFFKGDLNYRKLTSDRSWDFTTSFQKTLQGFTPAPLCTLRTLKCDTVVGLNPGQAEKVEKEDSDWMITGSYAVIQAYIP</sequence>
<keyword evidence="4" id="KW-0533">Nickel</keyword>
<dbReference type="InterPro" id="IPR002791">
    <property type="entry name" value="ARMT1-like_metal-bd"/>
</dbReference>
<organism evidence="12 13">
    <name type="scientific">Owenia fusiformis</name>
    <name type="common">Polychaete worm</name>
    <dbReference type="NCBI Taxonomy" id="6347"/>
    <lineage>
        <taxon>Eukaryota</taxon>
        <taxon>Metazoa</taxon>
        <taxon>Spiralia</taxon>
        <taxon>Lophotrochozoa</taxon>
        <taxon>Annelida</taxon>
        <taxon>Polychaeta</taxon>
        <taxon>Sedentaria</taxon>
        <taxon>Canalipalpata</taxon>
        <taxon>Sabellida</taxon>
        <taxon>Oweniida</taxon>
        <taxon>Oweniidae</taxon>
        <taxon>Owenia</taxon>
    </lineage>
</organism>
<evidence type="ECO:0000256" key="5">
    <source>
        <dbReference type="ARBA" id="ARBA00022723"/>
    </source>
</evidence>
<reference evidence="12" key="1">
    <citation type="submission" date="2022-03" db="EMBL/GenBank/DDBJ databases">
        <authorList>
            <person name="Martin C."/>
        </authorList>
    </citation>
    <scope>NUCLEOTIDE SEQUENCE</scope>
</reference>
<name>A0A8S4PGN6_OWEFU</name>
<accession>A0A8S4PGN6</accession>
<keyword evidence="10" id="KW-0489">Methyltransferase</keyword>
<dbReference type="EC" id="3.1.3.-" evidence="10"/>
<comment type="function">
    <text evidence="8 10">Metal-dependent phosphatase that shows phosphatase activity against several substrates, including fructose-1-phosphate and fructose-6-phosphate. Its preference for fructose-1-phosphate, a strong glycating agent that causes DNA damage rather than a canonical yeast metabolite, suggests a damage-control function in hexose phosphate metabolism. Has also been shown to have O-methyltransferase activity that methylates glutamate residues of target proteins to form gamma-glutamyl methyl ester residues. Possibly methylates PCNA, suggesting it is involved in the DNA damage response.</text>
</comment>
<dbReference type="OrthoDB" id="541375at2759"/>
<dbReference type="InterPro" id="IPR036075">
    <property type="entry name" value="ARMT-1-like_metal-bd_sf"/>
</dbReference>
<dbReference type="InterPro" id="IPR039763">
    <property type="entry name" value="ARMT1"/>
</dbReference>
<keyword evidence="10" id="KW-0808">Transferase</keyword>
<dbReference type="Pfam" id="PF01937">
    <property type="entry name" value="ARMT1-like_dom"/>
    <property type="match status" value="1"/>
</dbReference>
<dbReference type="GO" id="GO:0046872">
    <property type="term" value="F:metal ion binding"/>
    <property type="evidence" value="ECO:0007669"/>
    <property type="project" value="UniProtKB-UniRule"/>
</dbReference>